<dbReference type="InterPro" id="IPR015955">
    <property type="entry name" value="Lactate_DH/Glyco_Ohase_4_C"/>
</dbReference>
<evidence type="ECO:0000313" key="12">
    <source>
        <dbReference type="EMBL" id="MCP2166504.1"/>
    </source>
</evidence>
<dbReference type="InterPro" id="IPR019802">
    <property type="entry name" value="GlycHydrolase_4_CS"/>
</dbReference>
<evidence type="ECO:0000256" key="4">
    <source>
        <dbReference type="ARBA" id="ARBA00023027"/>
    </source>
</evidence>
<evidence type="ECO:0000256" key="10">
    <source>
        <dbReference type="RuleBase" id="RU361152"/>
    </source>
</evidence>
<evidence type="ECO:0000256" key="7">
    <source>
        <dbReference type="PIRSR" id="PIRSR601088-2"/>
    </source>
</evidence>
<evidence type="ECO:0000313" key="13">
    <source>
        <dbReference type="Proteomes" id="UP001206128"/>
    </source>
</evidence>
<comment type="caution">
    <text evidence="12">The sequence shown here is derived from an EMBL/GenBank/DDBJ whole genome shotgun (WGS) entry which is preliminary data.</text>
</comment>
<dbReference type="InterPro" id="IPR001088">
    <property type="entry name" value="Glyco_hydro_4"/>
</dbReference>
<evidence type="ECO:0000256" key="5">
    <source>
        <dbReference type="ARBA" id="ARBA00023211"/>
    </source>
</evidence>
<evidence type="ECO:0000256" key="6">
    <source>
        <dbReference type="ARBA" id="ARBA00023295"/>
    </source>
</evidence>
<accession>A0AAE3KHJ5</accession>
<keyword evidence="4 10" id="KW-0520">NAD</keyword>
<dbReference type="Pfam" id="PF11975">
    <property type="entry name" value="Glyco_hydro_4C"/>
    <property type="match status" value="1"/>
</dbReference>
<dbReference type="Pfam" id="PF02056">
    <property type="entry name" value="Glyco_hydro_4"/>
    <property type="match status" value="1"/>
</dbReference>
<reference evidence="12" key="1">
    <citation type="submission" date="2022-06" db="EMBL/GenBank/DDBJ databases">
        <title>Genomic Encyclopedia of Archaeal and Bacterial Type Strains, Phase II (KMG-II): from individual species to whole genera.</title>
        <authorList>
            <person name="Goeker M."/>
        </authorList>
    </citation>
    <scope>NUCLEOTIDE SEQUENCE</scope>
    <source>
        <strain evidence="12">DSM 43935</strain>
    </source>
</reference>
<comment type="cofactor">
    <cofactor evidence="10">
        <name>NAD(+)</name>
        <dbReference type="ChEBI" id="CHEBI:57540"/>
    </cofactor>
    <text evidence="10">Binds 1 NAD(+) per subunit.</text>
</comment>
<dbReference type="GO" id="GO:0005975">
    <property type="term" value="P:carbohydrate metabolic process"/>
    <property type="evidence" value="ECO:0007669"/>
    <property type="project" value="InterPro"/>
</dbReference>
<dbReference type="PROSITE" id="PS01324">
    <property type="entry name" value="GLYCOSYL_HYDROL_F4"/>
    <property type="match status" value="1"/>
</dbReference>
<dbReference type="Gene3D" id="3.40.50.720">
    <property type="entry name" value="NAD(P)-binding Rossmann-like Domain"/>
    <property type="match status" value="1"/>
</dbReference>
<keyword evidence="6 10" id="KW-0326">Glycosidase</keyword>
<dbReference type="SUPFAM" id="SSF56327">
    <property type="entry name" value="LDH C-terminal domain-like"/>
    <property type="match status" value="1"/>
</dbReference>
<keyword evidence="13" id="KW-1185">Reference proteome</keyword>
<evidence type="ECO:0000256" key="1">
    <source>
        <dbReference type="ARBA" id="ARBA00010141"/>
    </source>
</evidence>
<sequence length="468" mass="50125">MKLTILGGGGFRVPLVYRALLDRNRSGVDGGAAGAGLGVHEVVLHDIDEDRMAAIGRVLAQLADGRPDAPRVRATTDLAEAVRGADFVFSAIRVGGLRGRTVDERVALAQGVLGQETVGPGGICYALRTLPVALQVARTVLEQAPDAWVINFTNPVGVVTEAMSRVLGDRVIGICDSPLGLCRRVARALGVDPELVWFDYFGLNHLGWLRGAHVGGRDRLPELFTDPAALASFEEGEMFGPWLSSLGMVPNEYLYYFYRTTDAVNAISTAPNTRGEFLLDQQSRFYRAVAEDPDNALPLWIRYRQEREVSYLRDELAAAGVGERNAADVTGGGYEGVALDLMAAIAHNERSVHVLNVRNRSALPDLDTEAVVEVPCLVGANGAVPVAVGAVPEHAAGLMRTVKAVERATIEAATTGSRDAALRAIALHPVVNSFQLAERILDGYLAHFPELALLAPQTPRVDFANPAS</sequence>
<dbReference type="CDD" id="cd05296">
    <property type="entry name" value="GH4_P_beta_glucosidase"/>
    <property type="match status" value="1"/>
</dbReference>
<keyword evidence="8" id="KW-0533">Nickel</keyword>
<dbReference type="AlphaFoldDB" id="A0AAE3KHJ5"/>
<dbReference type="PANTHER" id="PTHR32092">
    <property type="entry name" value="6-PHOSPHO-BETA-GLUCOSIDASE-RELATED"/>
    <property type="match status" value="1"/>
</dbReference>
<keyword evidence="8" id="KW-0170">Cobalt</keyword>
<dbReference type="GO" id="GO:0016616">
    <property type="term" value="F:oxidoreductase activity, acting on the CH-OH group of donors, NAD or NADP as acceptor"/>
    <property type="evidence" value="ECO:0007669"/>
    <property type="project" value="InterPro"/>
</dbReference>
<evidence type="ECO:0000256" key="3">
    <source>
        <dbReference type="ARBA" id="ARBA00022801"/>
    </source>
</evidence>
<feature type="binding site" evidence="8">
    <location>
        <position position="175"/>
    </location>
    <ligand>
        <name>Mn(2+)</name>
        <dbReference type="ChEBI" id="CHEBI:29035"/>
    </ligand>
</feature>
<feature type="binding site" evidence="8">
    <location>
        <position position="205"/>
    </location>
    <ligand>
        <name>Mn(2+)</name>
        <dbReference type="ChEBI" id="CHEBI:29035"/>
    </ligand>
</feature>
<dbReference type="GO" id="GO:0004553">
    <property type="term" value="F:hydrolase activity, hydrolyzing O-glycosyl compounds"/>
    <property type="evidence" value="ECO:0007669"/>
    <property type="project" value="InterPro"/>
</dbReference>
<dbReference type="InterPro" id="IPR022616">
    <property type="entry name" value="Glyco_hydro_4_C"/>
</dbReference>
<dbReference type="SUPFAM" id="SSF51735">
    <property type="entry name" value="NAD(P)-binding Rossmann-fold domains"/>
    <property type="match status" value="1"/>
</dbReference>
<evidence type="ECO:0000256" key="8">
    <source>
        <dbReference type="PIRSR" id="PIRSR601088-3"/>
    </source>
</evidence>
<protein>
    <submittedName>
        <fullName evidence="12">6-phospho-beta-glucosidase</fullName>
    </submittedName>
</protein>
<feature type="binding site" evidence="7">
    <location>
        <position position="100"/>
    </location>
    <ligand>
        <name>substrate</name>
    </ligand>
</feature>
<dbReference type="Proteomes" id="UP001206128">
    <property type="component" value="Unassembled WGS sequence"/>
</dbReference>
<dbReference type="PANTHER" id="PTHR32092:SF5">
    <property type="entry name" value="6-PHOSPHO-BETA-GLUCOSIDASE"/>
    <property type="match status" value="1"/>
</dbReference>
<feature type="binding site" evidence="7">
    <location>
        <position position="154"/>
    </location>
    <ligand>
        <name>substrate</name>
    </ligand>
</feature>
<keyword evidence="3 10" id="KW-0378">Hydrolase</keyword>
<proteinExistence type="inferred from homology"/>
<gene>
    <name evidence="12" type="ORF">LX83_003372</name>
</gene>
<evidence type="ECO:0000256" key="2">
    <source>
        <dbReference type="ARBA" id="ARBA00022723"/>
    </source>
</evidence>
<organism evidence="12 13">
    <name type="scientific">Goodfellowiella coeruleoviolacea</name>
    <dbReference type="NCBI Taxonomy" id="334858"/>
    <lineage>
        <taxon>Bacteria</taxon>
        <taxon>Bacillati</taxon>
        <taxon>Actinomycetota</taxon>
        <taxon>Actinomycetes</taxon>
        <taxon>Pseudonocardiales</taxon>
        <taxon>Pseudonocardiaceae</taxon>
        <taxon>Goodfellowiella</taxon>
    </lineage>
</organism>
<evidence type="ECO:0000256" key="9">
    <source>
        <dbReference type="PIRSR" id="PIRSR601088-4"/>
    </source>
</evidence>
<dbReference type="EMBL" id="JAMTCK010000007">
    <property type="protein sequence ID" value="MCP2166504.1"/>
    <property type="molecule type" value="Genomic_DNA"/>
</dbReference>
<name>A0AAE3KHJ5_9PSEU</name>
<dbReference type="GO" id="GO:0046872">
    <property type="term" value="F:metal ion binding"/>
    <property type="evidence" value="ECO:0007669"/>
    <property type="project" value="UniProtKB-KW"/>
</dbReference>
<dbReference type="InterPro" id="IPR036291">
    <property type="entry name" value="NAD(P)-bd_dom_sf"/>
</dbReference>
<feature type="domain" description="Glycosyl hydrolase family 4 C-terminal" evidence="11">
    <location>
        <begin position="200"/>
        <end position="431"/>
    </location>
</feature>
<dbReference type="Gene3D" id="3.90.110.10">
    <property type="entry name" value="Lactate dehydrogenase/glycoside hydrolase, family 4, C-terminal"/>
    <property type="match status" value="1"/>
</dbReference>
<feature type="site" description="Increases basicity of active site Tyr" evidence="9">
    <location>
        <position position="116"/>
    </location>
</feature>
<evidence type="ECO:0000259" key="11">
    <source>
        <dbReference type="Pfam" id="PF11975"/>
    </source>
</evidence>
<keyword evidence="5 8" id="KW-0464">Manganese</keyword>
<dbReference type="RefSeq" id="WP_253772435.1">
    <property type="nucleotide sequence ID" value="NZ_JAMTCK010000007.1"/>
</dbReference>
<keyword evidence="2 8" id="KW-0479">Metal-binding</keyword>
<comment type="similarity">
    <text evidence="1 10">Belongs to the glycosyl hydrolase 4 family.</text>
</comment>
<keyword evidence="8" id="KW-0408">Iron</keyword>
<dbReference type="PRINTS" id="PR00732">
    <property type="entry name" value="GLHYDRLASE4"/>
</dbReference>